<gene>
    <name evidence="3" type="ORF">Pfra01_001328400</name>
</gene>
<dbReference type="AlphaFoldDB" id="A0A9W6XMK4"/>
<feature type="coiled-coil region" evidence="1">
    <location>
        <begin position="92"/>
        <end position="138"/>
    </location>
</feature>
<dbReference type="GO" id="GO:0006508">
    <property type="term" value="P:proteolysis"/>
    <property type="evidence" value="ECO:0007669"/>
    <property type="project" value="InterPro"/>
</dbReference>
<dbReference type="Proteomes" id="UP001165121">
    <property type="component" value="Unassembled WGS sequence"/>
</dbReference>
<dbReference type="SUPFAM" id="SSF50630">
    <property type="entry name" value="Acid proteases"/>
    <property type="match status" value="1"/>
</dbReference>
<name>A0A9W6XMK4_9STRA</name>
<evidence type="ECO:0000313" key="3">
    <source>
        <dbReference type="EMBL" id="GMF41639.1"/>
    </source>
</evidence>
<dbReference type="OrthoDB" id="129918at2759"/>
<feature type="compositionally biased region" description="Acidic residues" evidence="2">
    <location>
        <begin position="235"/>
        <end position="245"/>
    </location>
</feature>
<dbReference type="Pfam" id="PF13650">
    <property type="entry name" value="Asp_protease_2"/>
    <property type="match status" value="1"/>
</dbReference>
<feature type="compositionally biased region" description="Polar residues" evidence="2">
    <location>
        <begin position="178"/>
        <end position="187"/>
    </location>
</feature>
<reference evidence="3" key="1">
    <citation type="submission" date="2023-04" db="EMBL/GenBank/DDBJ databases">
        <title>Phytophthora fragariaefolia NBRC 109709.</title>
        <authorList>
            <person name="Ichikawa N."/>
            <person name="Sato H."/>
            <person name="Tonouchi N."/>
        </authorList>
    </citation>
    <scope>NUCLEOTIDE SEQUENCE</scope>
    <source>
        <strain evidence="3">NBRC 109709</strain>
    </source>
</reference>
<evidence type="ECO:0000256" key="1">
    <source>
        <dbReference type="SAM" id="Coils"/>
    </source>
</evidence>
<proteinExistence type="predicted"/>
<evidence type="ECO:0000256" key="2">
    <source>
        <dbReference type="SAM" id="MobiDB-lite"/>
    </source>
</evidence>
<dbReference type="CDD" id="cd05483">
    <property type="entry name" value="retropepsin_like_bacteria"/>
    <property type="match status" value="1"/>
</dbReference>
<protein>
    <submittedName>
        <fullName evidence="3">Unnamed protein product</fullName>
    </submittedName>
</protein>
<dbReference type="GO" id="GO:0004190">
    <property type="term" value="F:aspartic-type endopeptidase activity"/>
    <property type="evidence" value="ECO:0007669"/>
    <property type="project" value="InterPro"/>
</dbReference>
<dbReference type="InterPro" id="IPR034122">
    <property type="entry name" value="Retropepsin-like_bacterial"/>
</dbReference>
<keyword evidence="4" id="KW-1185">Reference proteome</keyword>
<accession>A0A9W6XMK4</accession>
<dbReference type="EMBL" id="BSXT01001359">
    <property type="protein sequence ID" value="GMF41639.1"/>
    <property type="molecule type" value="Genomic_DNA"/>
</dbReference>
<feature type="region of interest" description="Disordered" evidence="2">
    <location>
        <begin position="177"/>
        <end position="266"/>
    </location>
</feature>
<dbReference type="Gene3D" id="2.40.70.10">
    <property type="entry name" value="Acid Proteases"/>
    <property type="match status" value="1"/>
</dbReference>
<feature type="region of interest" description="Disordered" evidence="2">
    <location>
        <begin position="495"/>
        <end position="517"/>
    </location>
</feature>
<dbReference type="PROSITE" id="PS00141">
    <property type="entry name" value="ASP_PROTEASE"/>
    <property type="match status" value="1"/>
</dbReference>
<feature type="compositionally biased region" description="Basic residues" evidence="2">
    <location>
        <begin position="213"/>
        <end position="222"/>
    </location>
</feature>
<keyword evidence="1" id="KW-0175">Coiled coil</keyword>
<dbReference type="InterPro" id="IPR001969">
    <property type="entry name" value="Aspartic_peptidase_AS"/>
</dbReference>
<organism evidence="3 4">
    <name type="scientific">Phytophthora fragariaefolia</name>
    <dbReference type="NCBI Taxonomy" id="1490495"/>
    <lineage>
        <taxon>Eukaryota</taxon>
        <taxon>Sar</taxon>
        <taxon>Stramenopiles</taxon>
        <taxon>Oomycota</taxon>
        <taxon>Peronosporomycetes</taxon>
        <taxon>Peronosporales</taxon>
        <taxon>Peronosporaceae</taxon>
        <taxon>Phytophthora</taxon>
    </lineage>
</organism>
<feature type="region of interest" description="Disordered" evidence="2">
    <location>
        <begin position="1"/>
        <end position="21"/>
    </location>
</feature>
<sequence>MRSTEEALARMGSAQAQQSQSLHQAFQATQALATQASSKEEWITRALEAQVRTSEQTSARPTRIRVTQPSATSKTIEEIREEEARRAQVHAQAELERRLQQQRSDVDAEQVTWADDLQELLNAQMELFQEKVRTLEEARNLDQATIRTLRNVQRIRSRNIPATSPQVQGTQALFGADSATSPKSVTGHSAMYPESSGVTAPLRSESKSPATRRVSHKKRSSKHGGPPDGSSDPSSSDDDSSDGDSDSSSGEAPVHAPLTTTPNGTAVMTFRPYVSSSTLEDFNEDASLPARRRWWERFLNLAPDFRADNVVRDRFKPKRRDRAYVAQADVDANSDDDEPFRDSGDSRVIMTKEAVFLDDKDASGSSSLPDATLTKEDLVHEVCRVMKRAGWTPRLPTPNSGAPMSRQPVAQQVSSYLPRNHPDRNEFCEECEKWRHRPENCWRGAVKPLSPPNGDSVRVGHRKPSEFCVLAYVGPELWTKNHDNGKCMTTLLDNGSVLPERRPDVSSLPSPPEPEKRTEFRLLPGERYGWWGEHDPEEERRQVAVVHGAINDSRTQILLDTGATVSMISLDLAGRLKLMLNSHKQIKVSGLGGVPTYINASAQIKITLGHRVVYVVDVWVANIGEDVDVLLGMDVMSCAGVQLCIQEGLVVLPDEESILMYGDVILKRQGLDLPITPSFGLHLRPGERATARIRYGQGNPLRDVVWAGRGDR</sequence>
<comment type="caution">
    <text evidence="3">The sequence shown here is derived from an EMBL/GenBank/DDBJ whole genome shotgun (WGS) entry which is preliminary data.</text>
</comment>
<evidence type="ECO:0000313" key="4">
    <source>
        <dbReference type="Proteomes" id="UP001165121"/>
    </source>
</evidence>
<dbReference type="InterPro" id="IPR021109">
    <property type="entry name" value="Peptidase_aspartic_dom_sf"/>
</dbReference>